<accession>A0AAE9Y3P0</accession>
<name>A0AAE9Y3P0_9ACTN</name>
<dbReference type="KEGG" id="ima:PO878_13330"/>
<organism evidence="1 2">
    <name type="scientific">Iamia majanohamensis</name>
    <dbReference type="NCBI Taxonomy" id="467976"/>
    <lineage>
        <taxon>Bacteria</taxon>
        <taxon>Bacillati</taxon>
        <taxon>Actinomycetota</taxon>
        <taxon>Acidimicrobiia</taxon>
        <taxon>Acidimicrobiales</taxon>
        <taxon>Iamiaceae</taxon>
        <taxon>Iamia</taxon>
    </lineage>
</organism>
<evidence type="ECO:0000313" key="1">
    <source>
        <dbReference type="EMBL" id="WCO65479.1"/>
    </source>
</evidence>
<dbReference type="RefSeq" id="WP_272735004.1">
    <property type="nucleotide sequence ID" value="NZ_CP116942.1"/>
</dbReference>
<proteinExistence type="predicted"/>
<protein>
    <submittedName>
        <fullName evidence="1">Uncharacterized protein</fullName>
    </submittedName>
</protein>
<evidence type="ECO:0000313" key="2">
    <source>
        <dbReference type="Proteomes" id="UP001216390"/>
    </source>
</evidence>
<keyword evidence="2" id="KW-1185">Reference proteome</keyword>
<dbReference type="Proteomes" id="UP001216390">
    <property type="component" value="Chromosome"/>
</dbReference>
<dbReference type="AlphaFoldDB" id="A0AAE9Y3P0"/>
<reference evidence="1" key="1">
    <citation type="submission" date="2023-01" db="EMBL/GenBank/DDBJ databases">
        <title>The diversity of Class Acidimicrobiia in South China Sea sediment environments and the proposal of Iamia marina sp. nov., a novel species of the genus Iamia.</title>
        <authorList>
            <person name="He Y."/>
            <person name="Tian X."/>
        </authorList>
    </citation>
    <scope>NUCLEOTIDE SEQUENCE</scope>
    <source>
        <strain evidence="1">DSM 19957</strain>
    </source>
</reference>
<dbReference type="EMBL" id="CP116942">
    <property type="protein sequence ID" value="WCO65479.1"/>
    <property type="molecule type" value="Genomic_DNA"/>
</dbReference>
<sequence>MSLTGTLLSIGVFTLLFVTVQHVLVGGAARRLHADARTARVQRCGPTADHLALQDLVAEAVDLGYAVHDHGTVRLGGRTVAVTLLGHPDGSTIDATALPRRSGPLPCASVISVLADRVSLLETQERQGTLAGPHRLVEVLPGARLGDLVAQHRASRDWLAWRGIGTIVHPDGPVGVFEQSLHLTGTQAPPPPGEVHRLAQGRSVPNRGPLALQDGIEARLAGVGATSRPPTPPPAW</sequence>
<gene>
    <name evidence="1" type="ORF">PO878_13330</name>
</gene>